<evidence type="ECO:0000313" key="1">
    <source>
        <dbReference type="EMBL" id="KAI0030810.1"/>
    </source>
</evidence>
<dbReference type="Proteomes" id="UP000814128">
    <property type="component" value="Unassembled WGS sequence"/>
</dbReference>
<dbReference type="EMBL" id="MU273605">
    <property type="protein sequence ID" value="KAI0030810.1"/>
    <property type="molecule type" value="Genomic_DNA"/>
</dbReference>
<proteinExistence type="predicted"/>
<reference evidence="1" key="2">
    <citation type="journal article" date="2022" name="New Phytol.">
        <title>Evolutionary transition to the ectomycorrhizal habit in the genomes of a hyperdiverse lineage of mushroom-forming fungi.</title>
        <authorList>
            <person name="Looney B."/>
            <person name="Miyauchi S."/>
            <person name="Morin E."/>
            <person name="Drula E."/>
            <person name="Courty P.E."/>
            <person name="Kohler A."/>
            <person name="Kuo A."/>
            <person name="LaButti K."/>
            <person name="Pangilinan J."/>
            <person name="Lipzen A."/>
            <person name="Riley R."/>
            <person name="Andreopoulos W."/>
            <person name="He G."/>
            <person name="Johnson J."/>
            <person name="Nolan M."/>
            <person name="Tritt A."/>
            <person name="Barry K.W."/>
            <person name="Grigoriev I.V."/>
            <person name="Nagy L.G."/>
            <person name="Hibbett D."/>
            <person name="Henrissat B."/>
            <person name="Matheny P.B."/>
            <person name="Labbe J."/>
            <person name="Martin F.M."/>
        </authorList>
    </citation>
    <scope>NUCLEOTIDE SEQUENCE</scope>
    <source>
        <strain evidence="1">EC-137</strain>
    </source>
</reference>
<name>A0ACB8QGK1_9AGAM</name>
<reference evidence="1" key="1">
    <citation type="submission" date="2021-02" db="EMBL/GenBank/DDBJ databases">
        <authorList>
            <consortium name="DOE Joint Genome Institute"/>
            <person name="Ahrendt S."/>
            <person name="Looney B.P."/>
            <person name="Miyauchi S."/>
            <person name="Morin E."/>
            <person name="Drula E."/>
            <person name="Courty P.E."/>
            <person name="Chicoki N."/>
            <person name="Fauchery L."/>
            <person name="Kohler A."/>
            <person name="Kuo A."/>
            <person name="Labutti K."/>
            <person name="Pangilinan J."/>
            <person name="Lipzen A."/>
            <person name="Riley R."/>
            <person name="Andreopoulos W."/>
            <person name="He G."/>
            <person name="Johnson J."/>
            <person name="Barry K.W."/>
            <person name="Grigoriev I.V."/>
            <person name="Nagy L."/>
            <person name="Hibbett D."/>
            <person name="Henrissat B."/>
            <person name="Matheny P.B."/>
            <person name="Labbe J."/>
            <person name="Martin F."/>
        </authorList>
    </citation>
    <scope>NUCLEOTIDE SEQUENCE</scope>
    <source>
        <strain evidence="1">EC-137</strain>
    </source>
</reference>
<protein>
    <submittedName>
        <fullName evidence="1">Uncharacterized protein</fullName>
    </submittedName>
</protein>
<organism evidence="1 2">
    <name type="scientific">Vararia minispora EC-137</name>
    <dbReference type="NCBI Taxonomy" id="1314806"/>
    <lineage>
        <taxon>Eukaryota</taxon>
        <taxon>Fungi</taxon>
        <taxon>Dikarya</taxon>
        <taxon>Basidiomycota</taxon>
        <taxon>Agaricomycotina</taxon>
        <taxon>Agaricomycetes</taxon>
        <taxon>Russulales</taxon>
        <taxon>Lachnocladiaceae</taxon>
        <taxon>Vararia</taxon>
    </lineage>
</organism>
<keyword evidence="2" id="KW-1185">Reference proteome</keyword>
<feature type="non-terminal residue" evidence="1">
    <location>
        <position position="1"/>
    </location>
</feature>
<comment type="caution">
    <text evidence="1">The sequence shown here is derived from an EMBL/GenBank/DDBJ whole genome shotgun (WGS) entry which is preliminary data.</text>
</comment>
<accession>A0ACB8QGK1</accession>
<evidence type="ECO:0000313" key="2">
    <source>
        <dbReference type="Proteomes" id="UP000814128"/>
    </source>
</evidence>
<gene>
    <name evidence="1" type="ORF">K488DRAFT_53420</name>
</gene>
<sequence length="61" mass="6714">LYPASIGALTQLYAGTAPEAADLNGQFFIPWARVGLARREALDPEAGARLWSWMEVHTKDI</sequence>